<dbReference type="Proteomes" id="UP000729402">
    <property type="component" value="Unassembled WGS sequence"/>
</dbReference>
<organism evidence="1 2">
    <name type="scientific">Zizania palustris</name>
    <name type="common">Northern wild rice</name>
    <dbReference type="NCBI Taxonomy" id="103762"/>
    <lineage>
        <taxon>Eukaryota</taxon>
        <taxon>Viridiplantae</taxon>
        <taxon>Streptophyta</taxon>
        <taxon>Embryophyta</taxon>
        <taxon>Tracheophyta</taxon>
        <taxon>Spermatophyta</taxon>
        <taxon>Magnoliopsida</taxon>
        <taxon>Liliopsida</taxon>
        <taxon>Poales</taxon>
        <taxon>Poaceae</taxon>
        <taxon>BOP clade</taxon>
        <taxon>Oryzoideae</taxon>
        <taxon>Oryzeae</taxon>
        <taxon>Zizaniinae</taxon>
        <taxon>Zizania</taxon>
    </lineage>
</organism>
<accession>A0A8J5S2W8</accession>
<dbReference type="AlphaFoldDB" id="A0A8J5S2W8"/>
<comment type="caution">
    <text evidence="1">The sequence shown here is derived from an EMBL/GenBank/DDBJ whole genome shotgun (WGS) entry which is preliminary data.</text>
</comment>
<dbReference type="EMBL" id="JAAALK010000284">
    <property type="protein sequence ID" value="KAG8066911.1"/>
    <property type="molecule type" value="Genomic_DNA"/>
</dbReference>
<reference evidence="1" key="2">
    <citation type="submission" date="2021-02" db="EMBL/GenBank/DDBJ databases">
        <authorList>
            <person name="Kimball J.A."/>
            <person name="Haas M.W."/>
            <person name="Macchietto M."/>
            <person name="Kono T."/>
            <person name="Duquette J."/>
            <person name="Shao M."/>
        </authorList>
    </citation>
    <scope>NUCLEOTIDE SEQUENCE</scope>
    <source>
        <tissue evidence="1">Fresh leaf tissue</tissue>
    </source>
</reference>
<sequence length="143" mass="16301">MVGKSECFSARIREVPCEMLDSPVSCSRDDEEQDSRIQLMMRSKAVQFSDKNGYKKPSSIPVSNTLERFMDRRKLLYCLPRDNRKCFTWQWMRSSASACRISGAADRFMSVPAAADCDQWADAAVADEDEPDSWTRGRGRGWA</sequence>
<proteinExistence type="predicted"/>
<evidence type="ECO:0000313" key="1">
    <source>
        <dbReference type="EMBL" id="KAG8066911.1"/>
    </source>
</evidence>
<evidence type="ECO:0000313" key="2">
    <source>
        <dbReference type="Proteomes" id="UP000729402"/>
    </source>
</evidence>
<reference evidence="1" key="1">
    <citation type="journal article" date="2021" name="bioRxiv">
        <title>Whole Genome Assembly and Annotation of Northern Wild Rice, Zizania palustris L., Supports a Whole Genome Duplication in the Zizania Genus.</title>
        <authorList>
            <person name="Haas M."/>
            <person name="Kono T."/>
            <person name="Macchietto M."/>
            <person name="Millas R."/>
            <person name="McGilp L."/>
            <person name="Shao M."/>
            <person name="Duquette J."/>
            <person name="Hirsch C.N."/>
            <person name="Kimball J."/>
        </authorList>
    </citation>
    <scope>NUCLEOTIDE SEQUENCE</scope>
    <source>
        <tissue evidence="1">Fresh leaf tissue</tissue>
    </source>
</reference>
<gene>
    <name evidence="1" type="ORF">GUJ93_ZPchr0005g16351</name>
</gene>
<name>A0A8J5S2W8_ZIZPA</name>
<keyword evidence="2" id="KW-1185">Reference proteome</keyword>
<protein>
    <submittedName>
        <fullName evidence="1">Uncharacterized protein</fullName>
    </submittedName>
</protein>